<organism evidence="2 3">
    <name type="scientific">Isoptericola halotolerans</name>
    <dbReference type="NCBI Taxonomy" id="300560"/>
    <lineage>
        <taxon>Bacteria</taxon>
        <taxon>Bacillati</taxon>
        <taxon>Actinomycetota</taxon>
        <taxon>Actinomycetes</taxon>
        <taxon>Micrococcales</taxon>
        <taxon>Promicromonosporaceae</taxon>
        <taxon>Isoptericola</taxon>
    </lineage>
</organism>
<keyword evidence="1" id="KW-0472">Membrane</keyword>
<feature type="transmembrane region" description="Helical" evidence="1">
    <location>
        <begin position="20"/>
        <end position="45"/>
    </location>
</feature>
<keyword evidence="3" id="KW-1185">Reference proteome</keyword>
<evidence type="ECO:0000313" key="2">
    <source>
        <dbReference type="EMBL" id="PRZ03696.1"/>
    </source>
</evidence>
<gene>
    <name evidence="2" type="ORF">BCL65_1128</name>
</gene>
<dbReference type="PANTHER" id="PTHR37305">
    <property type="entry name" value="INTEGRAL MEMBRANE PROTEIN-RELATED"/>
    <property type="match status" value="1"/>
</dbReference>
<feature type="transmembrane region" description="Helical" evidence="1">
    <location>
        <begin position="247"/>
        <end position="268"/>
    </location>
</feature>
<protein>
    <submittedName>
        <fullName evidence="2">ABC-2 type transport system permease protein</fullName>
    </submittedName>
</protein>
<evidence type="ECO:0000256" key="1">
    <source>
        <dbReference type="SAM" id="Phobius"/>
    </source>
</evidence>
<dbReference type="PANTHER" id="PTHR37305:SF1">
    <property type="entry name" value="MEMBRANE PROTEIN"/>
    <property type="match status" value="1"/>
</dbReference>
<accession>A0ABX5EAL5</accession>
<feature type="transmembrane region" description="Helical" evidence="1">
    <location>
        <begin position="180"/>
        <end position="200"/>
    </location>
</feature>
<dbReference type="Proteomes" id="UP000239895">
    <property type="component" value="Unassembled WGS sequence"/>
</dbReference>
<dbReference type="EMBL" id="PVTX01000012">
    <property type="protein sequence ID" value="PRZ03696.1"/>
    <property type="molecule type" value="Genomic_DNA"/>
</dbReference>
<feature type="transmembrane region" description="Helical" evidence="1">
    <location>
        <begin position="147"/>
        <end position="173"/>
    </location>
</feature>
<reference evidence="2 3" key="1">
    <citation type="submission" date="2018-03" db="EMBL/GenBank/DDBJ databases">
        <title>Comparative analysis of microorganisms from saline springs in Andes Mountain Range, Colombia.</title>
        <authorList>
            <person name="Rubin E."/>
        </authorList>
    </citation>
    <scope>NUCLEOTIDE SEQUENCE [LARGE SCALE GENOMIC DNA]</scope>
    <source>
        <strain evidence="2 3">CG 23</strain>
    </source>
</reference>
<feature type="transmembrane region" description="Helical" evidence="1">
    <location>
        <begin position="57"/>
        <end position="82"/>
    </location>
</feature>
<evidence type="ECO:0000313" key="3">
    <source>
        <dbReference type="Proteomes" id="UP000239895"/>
    </source>
</evidence>
<dbReference type="RefSeq" id="WP_106269438.1">
    <property type="nucleotide sequence ID" value="NZ_PVTX01000012.1"/>
</dbReference>
<proteinExistence type="predicted"/>
<dbReference type="Pfam" id="PF12679">
    <property type="entry name" value="ABC2_membrane_2"/>
    <property type="match status" value="1"/>
</dbReference>
<comment type="caution">
    <text evidence="2">The sequence shown here is derived from an EMBL/GenBank/DDBJ whole genome shotgun (WGS) entry which is preliminary data.</text>
</comment>
<keyword evidence="1" id="KW-1133">Transmembrane helix</keyword>
<keyword evidence="1" id="KW-0812">Transmembrane</keyword>
<name>A0ABX5EAL5_9MICO</name>
<feature type="transmembrane region" description="Helical" evidence="1">
    <location>
        <begin position="103"/>
        <end position="127"/>
    </location>
</feature>
<sequence>MSAVVVSEWVKLRSLRSTWWALGALAAVTIGVAAQVSSSVSFYGVPGVVSQDAMQDLGVYVVTVSTDFGALVVAVLGVLMIAGEYGTGTIRNSLTAVPTRLPVLGAKALVLACATFAVATAAFAVAVPVSTGLLAGNDVDVHLDDPHYWFAVLGGVTYLVLVALIAFGIGALVRSTTGGIAISLGLLLAAPVALSLLLGVDPPAWAENLAVLLPTVAGKLLFTYPAAQRWVDLSAPSVDGAWVGEPWHGALVLVGWVAALLAVAGLLLRRRDA</sequence>